<organism evidence="2 3">
    <name type="scientific">Rhodotorula toruloides</name>
    <name type="common">Yeast</name>
    <name type="synonym">Rhodosporidium toruloides</name>
    <dbReference type="NCBI Taxonomy" id="5286"/>
    <lineage>
        <taxon>Eukaryota</taxon>
        <taxon>Fungi</taxon>
        <taxon>Dikarya</taxon>
        <taxon>Basidiomycota</taxon>
        <taxon>Pucciniomycotina</taxon>
        <taxon>Microbotryomycetes</taxon>
        <taxon>Sporidiobolales</taxon>
        <taxon>Sporidiobolaceae</taxon>
        <taxon>Rhodotorula</taxon>
    </lineage>
</organism>
<name>A0A2T0A2H1_RHOTO</name>
<comment type="caution">
    <text evidence="2">The sequence shown here is derived from an EMBL/GenBank/DDBJ whole genome shotgun (WGS) entry which is preliminary data.</text>
</comment>
<evidence type="ECO:0000313" key="2">
    <source>
        <dbReference type="EMBL" id="PRQ72183.1"/>
    </source>
</evidence>
<sequence length="243" mass="26592">MLLGEIPATNDEATVVNPHQVAPSSSASAPPSLPSYHLSPPTHSAYSMRPPPVPSATTPEAVEETQTPALDLRTSPYDLLYSFGANRFLQTSYAHHFLEGLRTVLPKHSWVQLMDAPGYGDCQTPFERVQQDAEKLKQAWERTPAAHKSGKAAFKAVCEALLGRLVTDGILKEVVEQKNAKIIGEAYAVMLASLAMYETIHLPSLRDLAFRHGQIFPSALESLGASRPHRSSPFVPVSRASRW</sequence>
<reference evidence="2 3" key="1">
    <citation type="journal article" date="2018" name="Elife">
        <title>Functional genomics of lipid metabolism in the oleaginous yeast Rhodosporidium toruloides.</title>
        <authorList>
            <person name="Coradetti S.T."/>
            <person name="Pinel D."/>
            <person name="Geiselman G."/>
            <person name="Ito M."/>
            <person name="Mondo S."/>
            <person name="Reilly M.C."/>
            <person name="Cheng Y.F."/>
            <person name="Bauer S."/>
            <person name="Grigoriev I."/>
            <person name="Gladden J.M."/>
            <person name="Simmons B.A."/>
            <person name="Brem R."/>
            <person name="Arkin A.P."/>
            <person name="Skerker J.M."/>
        </authorList>
    </citation>
    <scope>NUCLEOTIDE SEQUENCE [LARGE SCALE GENOMIC DNA]</scope>
    <source>
        <strain evidence="2 3">NBRC 0880</strain>
    </source>
</reference>
<evidence type="ECO:0000313" key="3">
    <source>
        <dbReference type="Proteomes" id="UP000239560"/>
    </source>
</evidence>
<dbReference type="AlphaFoldDB" id="A0A2T0A2H1"/>
<feature type="region of interest" description="Disordered" evidence="1">
    <location>
        <begin position="224"/>
        <end position="243"/>
    </location>
</feature>
<dbReference type="Proteomes" id="UP000239560">
    <property type="component" value="Unassembled WGS sequence"/>
</dbReference>
<accession>A0A2T0A2H1</accession>
<feature type="compositionally biased region" description="Low complexity" evidence="1">
    <location>
        <begin position="23"/>
        <end position="44"/>
    </location>
</feature>
<evidence type="ECO:0000256" key="1">
    <source>
        <dbReference type="SAM" id="MobiDB-lite"/>
    </source>
</evidence>
<feature type="region of interest" description="Disordered" evidence="1">
    <location>
        <begin position="1"/>
        <end position="69"/>
    </location>
</feature>
<proteinExistence type="predicted"/>
<gene>
    <name evidence="2" type="ORF">AAT19DRAFT_9522</name>
</gene>
<dbReference type="EMBL" id="LCTV02000010">
    <property type="protein sequence ID" value="PRQ72183.1"/>
    <property type="molecule type" value="Genomic_DNA"/>
</dbReference>
<protein>
    <submittedName>
        <fullName evidence="2">Uncharacterized protein</fullName>
    </submittedName>
</protein>
<dbReference type="OrthoDB" id="10499411at2759"/>